<dbReference type="AlphaFoldDB" id="A0A9P3FJ41"/>
<dbReference type="GeneID" id="68294927"/>
<feature type="compositionally biased region" description="Acidic residues" evidence="1">
    <location>
        <begin position="56"/>
        <end position="72"/>
    </location>
</feature>
<evidence type="ECO:0000256" key="1">
    <source>
        <dbReference type="SAM" id="MobiDB-lite"/>
    </source>
</evidence>
<dbReference type="EMBL" id="BOLY01000006">
    <property type="protein sequence ID" value="GIZ46217.1"/>
    <property type="molecule type" value="Genomic_DNA"/>
</dbReference>
<dbReference type="RefSeq" id="XP_044660704.1">
    <property type="nucleotide sequence ID" value="XM_044804769.1"/>
</dbReference>
<comment type="caution">
    <text evidence="2">The sequence shown here is derived from an EMBL/GenBank/DDBJ whole genome shotgun (WGS) entry which is preliminary data.</text>
</comment>
<proteinExistence type="predicted"/>
<feature type="region of interest" description="Disordered" evidence="1">
    <location>
        <begin position="1"/>
        <end position="72"/>
    </location>
</feature>
<evidence type="ECO:0000313" key="3">
    <source>
        <dbReference type="Proteomes" id="UP000825890"/>
    </source>
</evidence>
<reference evidence="2 3" key="1">
    <citation type="submission" date="2021-01" db="EMBL/GenBank/DDBJ databases">
        <title>Cercospora kikuchii MAFF 305040 whole genome shotgun sequence.</title>
        <authorList>
            <person name="Kashiwa T."/>
            <person name="Suzuki T."/>
        </authorList>
    </citation>
    <scope>NUCLEOTIDE SEQUENCE [LARGE SCALE GENOMIC DNA]</scope>
    <source>
        <strain evidence="2 3">MAFF 305040</strain>
    </source>
</reference>
<accession>A0A9P3FJ41</accession>
<organism evidence="2 3">
    <name type="scientific">Cercospora kikuchii</name>
    <dbReference type="NCBI Taxonomy" id="84275"/>
    <lineage>
        <taxon>Eukaryota</taxon>
        <taxon>Fungi</taxon>
        <taxon>Dikarya</taxon>
        <taxon>Ascomycota</taxon>
        <taxon>Pezizomycotina</taxon>
        <taxon>Dothideomycetes</taxon>
        <taxon>Dothideomycetidae</taxon>
        <taxon>Mycosphaerellales</taxon>
        <taxon>Mycosphaerellaceae</taxon>
        <taxon>Cercospora</taxon>
    </lineage>
</organism>
<gene>
    <name evidence="2" type="ORF">CKM354_000935200</name>
</gene>
<keyword evidence="3" id="KW-1185">Reference proteome</keyword>
<feature type="compositionally biased region" description="Basic and acidic residues" evidence="1">
    <location>
        <begin position="28"/>
        <end position="55"/>
    </location>
</feature>
<dbReference type="Proteomes" id="UP000825890">
    <property type="component" value="Unassembled WGS sequence"/>
</dbReference>
<protein>
    <submittedName>
        <fullName evidence="2">Uncharacterized protein</fullName>
    </submittedName>
</protein>
<sequence length="574" mass="65023">MTNKPSWAQRKSERARTGARPGMIPRPAAKDPKLVEAKMKRRAEYIEREAKRQQQEAEDAVEYDNDGGDDTAAEEENAVHTQNAASHIAKDRWRRAVKHVIWCRTKRAIDTYLDIQHVKSRLALRTNWTQETLDALERVYNVDRAQANELFSARWDAMILHQNGRSPGNEREKNLIDALALKYNEYEIPLSFMEIISNMISRYGPLSAKDIAHRASQEEVPKMKQYHQLPHRVKVAALFAYGIPTRRQVFSFAQHVLPPVLAIELEQNVELFLSTSPFFAKVGGNRYSVAPGFLSLETDMIKLLKAAPTRTTCKGNDPTIDFELVWISGRYTKKIPDASKTRKDRTEASGRDLWKAWKDGFDHPTFDGAWSEAPIPDTIESAAQCAQQAFATSDHVYTIAFLDGMKSDQPFWKDAARPGAPSVTGNILALMDELNQRATARGARAAVNAIIKGFDGNCLHPSTYHYLSQRFPMLDFYETCTAMPGKQGSALEHYYFERNCGVNWFLWDTKRPSVHDITRAIMMQESKLACKQEAFAYHRVTGDFFSSWNSTMLSIYGCGRNGVVVLNTPTLDTA</sequence>
<name>A0A9P3FJ41_9PEZI</name>
<evidence type="ECO:0000313" key="2">
    <source>
        <dbReference type="EMBL" id="GIZ46217.1"/>
    </source>
</evidence>